<dbReference type="OrthoDB" id="5425556at2759"/>
<feature type="domain" description="F-box" evidence="1">
    <location>
        <begin position="1"/>
        <end position="32"/>
    </location>
</feature>
<dbReference type="Proteomes" id="UP000504638">
    <property type="component" value="Unplaced"/>
</dbReference>
<dbReference type="Pfam" id="PF12937">
    <property type="entry name" value="F-box-like"/>
    <property type="match status" value="1"/>
</dbReference>
<keyword evidence="3" id="KW-1185">Reference proteome</keyword>
<dbReference type="SUPFAM" id="SSF52047">
    <property type="entry name" value="RNI-like"/>
    <property type="match status" value="1"/>
</dbReference>
<dbReference type="EMBL" id="ML975151">
    <property type="protein sequence ID" value="KAF1815521.1"/>
    <property type="molecule type" value="Genomic_DNA"/>
</dbReference>
<dbReference type="PROSITE" id="PS50181">
    <property type="entry name" value="FBOX"/>
    <property type="match status" value="1"/>
</dbReference>
<organism evidence="2">
    <name type="scientific">Eremomyces bilateralis CBS 781.70</name>
    <dbReference type="NCBI Taxonomy" id="1392243"/>
    <lineage>
        <taxon>Eukaryota</taxon>
        <taxon>Fungi</taxon>
        <taxon>Dikarya</taxon>
        <taxon>Ascomycota</taxon>
        <taxon>Pezizomycotina</taxon>
        <taxon>Dothideomycetes</taxon>
        <taxon>Dothideomycetes incertae sedis</taxon>
        <taxon>Eremomycetales</taxon>
        <taxon>Eremomycetaceae</taxon>
        <taxon>Eremomyces</taxon>
    </lineage>
</organism>
<dbReference type="Gene3D" id="3.80.10.10">
    <property type="entry name" value="Ribonuclease Inhibitor"/>
    <property type="match status" value="1"/>
</dbReference>
<dbReference type="InterPro" id="IPR036047">
    <property type="entry name" value="F-box-like_dom_sf"/>
</dbReference>
<name>A0A6G1GC94_9PEZI</name>
<evidence type="ECO:0000313" key="3">
    <source>
        <dbReference type="Proteomes" id="UP000504638"/>
    </source>
</evidence>
<reference evidence="4" key="2">
    <citation type="submission" date="2020-04" db="EMBL/GenBank/DDBJ databases">
        <authorList>
            <consortium name="NCBI Genome Project"/>
        </authorList>
    </citation>
    <scope>NUCLEOTIDE SEQUENCE</scope>
    <source>
        <strain evidence="4">CBS 781.70</strain>
    </source>
</reference>
<gene>
    <name evidence="2 4" type="ORF">P152DRAFT_455234</name>
</gene>
<evidence type="ECO:0000259" key="1">
    <source>
        <dbReference type="PROSITE" id="PS50181"/>
    </source>
</evidence>
<protein>
    <recommendedName>
        <fullName evidence="1">F-box domain-containing protein</fullName>
    </recommendedName>
</protein>
<dbReference type="SUPFAM" id="SSF81383">
    <property type="entry name" value="F-box domain"/>
    <property type="match status" value="1"/>
</dbReference>
<evidence type="ECO:0000313" key="2">
    <source>
        <dbReference type="EMBL" id="KAF1815521.1"/>
    </source>
</evidence>
<reference evidence="4" key="3">
    <citation type="submission" date="2025-04" db="UniProtKB">
        <authorList>
            <consortium name="RefSeq"/>
        </authorList>
    </citation>
    <scope>IDENTIFICATION</scope>
    <source>
        <strain evidence="4">CBS 781.70</strain>
    </source>
</reference>
<dbReference type="GeneID" id="54419321"/>
<sequence length="333" mass="36728">MTLLTSLPPEVLLDILAYLPLRSLLSFGQASKISHQLASCAMHRLSLGIFPTRLSGILSRLSGVSTLDLYSPSHLEDVQDDTRIASIVIPDAATLNSYSLLAFHNALISAVLSRYAYSLRDLDLTIWMLTPPIAKALGSARGLKRLRLRVENPFKLRGGLRAGDRDVQRRLPPEKGGLWDTFPGSWHKLEGLMIDGSIIGLDTLQGILKGCGCLKELWLKNCPNISGKLVEFLANDWNGAYALEGLGLANCGIVHDDDLEPIIHLTRLKLLSLYDCRGLDNDNVNKINKGTWKIRHLILSDSMDLPSEHHIIEVDPAYMSSEANIESSSEESD</sequence>
<dbReference type="AlphaFoldDB" id="A0A6G1GC94"/>
<dbReference type="RefSeq" id="XP_033537152.1">
    <property type="nucleotide sequence ID" value="XM_033678751.1"/>
</dbReference>
<evidence type="ECO:0000313" key="4">
    <source>
        <dbReference type="RefSeq" id="XP_033537152.1"/>
    </source>
</evidence>
<dbReference type="InterPro" id="IPR001810">
    <property type="entry name" value="F-box_dom"/>
</dbReference>
<reference evidence="2 4" key="1">
    <citation type="submission" date="2020-01" db="EMBL/GenBank/DDBJ databases">
        <authorList>
            <consortium name="DOE Joint Genome Institute"/>
            <person name="Haridas S."/>
            <person name="Albert R."/>
            <person name="Binder M."/>
            <person name="Bloem J."/>
            <person name="Labutti K."/>
            <person name="Salamov A."/>
            <person name="Andreopoulos B."/>
            <person name="Baker S.E."/>
            <person name="Barry K."/>
            <person name="Bills G."/>
            <person name="Bluhm B.H."/>
            <person name="Cannon C."/>
            <person name="Castanera R."/>
            <person name="Culley D.E."/>
            <person name="Daum C."/>
            <person name="Ezra D."/>
            <person name="Gonzalez J.B."/>
            <person name="Henrissat B."/>
            <person name="Kuo A."/>
            <person name="Liang C."/>
            <person name="Lipzen A."/>
            <person name="Lutzoni F."/>
            <person name="Magnuson J."/>
            <person name="Mondo S."/>
            <person name="Nolan M."/>
            <person name="Ohm R."/>
            <person name="Pangilinan J."/>
            <person name="Park H.-J."/>
            <person name="Ramirez L."/>
            <person name="Alfaro M."/>
            <person name="Sun H."/>
            <person name="Tritt A."/>
            <person name="Yoshinaga Y."/>
            <person name="Zwiers L.-H."/>
            <person name="Turgeon B.G."/>
            <person name="Goodwin S.B."/>
            <person name="Spatafora J.W."/>
            <person name="Crous P.W."/>
            <person name="Grigoriev I.V."/>
        </authorList>
    </citation>
    <scope>NUCLEOTIDE SEQUENCE</scope>
    <source>
        <strain evidence="2 4">CBS 781.70</strain>
    </source>
</reference>
<dbReference type="Gene3D" id="1.20.1280.50">
    <property type="match status" value="1"/>
</dbReference>
<proteinExistence type="predicted"/>
<accession>A0A6G1GC94</accession>
<dbReference type="InterPro" id="IPR032675">
    <property type="entry name" value="LRR_dom_sf"/>
</dbReference>